<evidence type="ECO:0000313" key="1">
    <source>
        <dbReference type="EMBL" id="GAG47138.1"/>
    </source>
</evidence>
<dbReference type="EMBL" id="BARS01054262">
    <property type="protein sequence ID" value="GAG47138.1"/>
    <property type="molecule type" value="Genomic_DNA"/>
</dbReference>
<sequence>MKVKRRLTRADVKVSLSAEYDEISPLPDEMGEKYCAMIRKRLDQGDVWAWAAVTVTATVGEFTESMTLHGCCYKDEKDFMQPNWYYDDMANDCVNKINAKIDRMVNWMEKESVLQ</sequence>
<organism evidence="1">
    <name type="scientific">marine sediment metagenome</name>
    <dbReference type="NCBI Taxonomy" id="412755"/>
    <lineage>
        <taxon>unclassified sequences</taxon>
        <taxon>metagenomes</taxon>
        <taxon>ecological metagenomes</taxon>
    </lineage>
</organism>
<accession>X0YEN6</accession>
<dbReference type="AlphaFoldDB" id="X0YEN6"/>
<gene>
    <name evidence="1" type="ORF">S01H1_80361</name>
</gene>
<proteinExistence type="predicted"/>
<name>X0YEN6_9ZZZZ</name>
<protein>
    <submittedName>
        <fullName evidence="1">Uncharacterized protein</fullName>
    </submittedName>
</protein>
<reference evidence="1" key="1">
    <citation type="journal article" date="2014" name="Front. Microbiol.">
        <title>High frequency of phylogenetically diverse reductive dehalogenase-homologous genes in deep subseafloor sedimentary metagenomes.</title>
        <authorList>
            <person name="Kawai M."/>
            <person name="Futagami T."/>
            <person name="Toyoda A."/>
            <person name="Takaki Y."/>
            <person name="Nishi S."/>
            <person name="Hori S."/>
            <person name="Arai W."/>
            <person name="Tsubouchi T."/>
            <person name="Morono Y."/>
            <person name="Uchiyama I."/>
            <person name="Ito T."/>
            <person name="Fujiyama A."/>
            <person name="Inagaki F."/>
            <person name="Takami H."/>
        </authorList>
    </citation>
    <scope>NUCLEOTIDE SEQUENCE</scope>
    <source>
        <strain evidence="1">Expedition CK06-06</strain>
    </source>
</reference>
<comment type="caution">
    <text evidence="1">The sequence shown here is derived from an EMBL/GenBank/DDBJ whole genome shotgun (WGS) entry which is preliminary data.</text>
</comment>